<dbReference type="PANTHER" id="PTHR13812">
    <property type="entry name" value="KETIMINE REDUCTASE MU-CRYSTALLIN"/>
    <property type="match status" value="1"/>
</dbReference>
<gene>
    <name evidence="1" type="ORF">HLB00_00075</name>
</gene>
<dbReference type="InterPro" id="IPR003462">
    <property type="entry name" value="ODC_Mu_crystall"/>
</dbReference>
<dbReference type="Pfam" id="PF02423">
    <property type="entry name" value="OCD_Mu_crystall"/>
    <property type="match status" value="1"/>
</dbReference>
<proteinExistence type="predicted"/>
<dbReference type="SUPFAM" id="SSF51735">
    <property type="entry name" value="NAD(P)-binding Rossmann-fold domains"/>
    <property type="match status" value="1"/>
</dbReference>
<comment type="caution">
    <text evidence="1">The sequence shown here is derived from an EMBL/GenBank/DDBJ whole genome shotgun (WGS) entry which is preliminary data.</text>
</comment>
<name>A0A7K4FJY6_9ARCH</name>
<dbReference type="InterPro" id="IPR023401">
    <property type="entry name" value="ODC_N"/>
</dbReference>
<dbReference type="RefSeq" id="WP_171481130.1">
    <property type="nucleotide sequence ID" value="NZ_JABGBP010000005.1"/>
</dbReference>
<protein>
    <submittedName>
        <fullName evidence="1">Ornithine cyclodeaminase</fullName>
    </submittedName>
</protein>
<dbReference type="InterPro" id="IPR036291">
    <property type="entry name" value="NAD(P)-bd_dom_sf"/>
</dbReference>
<dbReference type="PANTHER" id="PTHR13812:SF19">
    <property type="entry name" value="KETIMINE REDUCTASE MU-CRYSTALLIN"/>
    <property type="match status" value="1"/>
</dbReference>
<dbReference type="Proteomes" id="UP000546917">
    <property type="component" value="Unassembled WGS sequence"/>
</dbReference>
<dbReference type="Gene3D" id="3.30.1780.10">
    <property type="entry name" value="ornithine cyclodeaminase, domain 1"/>
    <property type="match status" value="1"/>
</dbReference>
<dbReference type="EMBL" id="JABGBP010000005">
    <property type="protein sequence ID" value="NOL59235.1"/>
    <property type="molecule type" value="Genomic_DNA"/>
</dbReference>
<reference evidence="1 2" key="1">
    <citation type="submission" date="2020-05" db="EMBL/GenBank/DDBJ databases">
        <authorList>
            <person name="Zhang R."/>
        </authorList>
    </citation>
    <scope>NUCLEOTIDE SEQUENCE [LARGE SCALE GENOMIC DNA]</scope>
    <source>
        <strain evidence="1 2">DSM 28986</strain>
    </source>
</reference>
<sequence length="296" mass="33345">MITYIDDNDVKNNLPVKECVDELKEAFVSYGKGESDSSPRDRINGKDFVFSTMPALYERRGIAGLKTYMYGKNGYRFFVILFSTENPGKLFAMDANVLGQIRTGAISAMVTTMLVKKKRINYTIIGSGFQSESQLNSISEYYELENAYVYSRNFEHAKKFAEKSRINVEPVKGLSCLKDSDVIASATDTVKPIFNYSMLPENYHINLIGSNVLGSREADRDVFENSRLVIEENSKQSAMESSEISDIRDRSKITTLGEFMLNPDKYRNSKSVFKCLGIGLEDLAAGYIILKNMSLL</sequence>
<dbReference type="GO" id="GO:0005737">
    <property type="term" value="C:cytoplasm"/>
    <property type="evidence" value="ECO:0007669"/>
    <property type="project" value="TreeGrafter"/>
</dbReference>
<evidence type="ECO:0000313" key="2">
    <source>
        <dbReference type="Proteomes" id="UP000546917"/>
    </source>
</evidence>
<dbReference type="NCBIfam" id="NF005011">
    <property type="entry name" value="PRK06407.1"/>
    <property type="match status" value="1"/>
</dbReference>
<evidence type="ECO:0000313" key="1">
    <source>
        <dbReference type="EMBL" id="NOL59235.1"/>
    </source>
</evidence>
<accession>A0A7K4FJY6</accession>
<dbReference type="AlphaFoldDB" id="A0A7K4FJY6"/>
<dbReference type="Gene3D" id="3.40.50.720">
    <property type="entry name" value="NAD(P)-binding Rossmann-like Domain"/>
    <property type="match status" value="1"/>
</dbReference>
<organism evidence="1 2">
    <name type="scientific">Ferroplasma acidiphilum</name>
    <dbReference type="NCBI Taxonomy" id="74969"/>
    <lineage>
        <taxon>Archaea</taxon>
        <taxon>Methanobacteriati</taxon>
        <taxon>Thermoplasmatota</taxon>
        <taxon>Thermoplasmata</taxon>
        <taxon>Thermoplasmatales</taxon>
        <taxon>Ferroplasmaceae</taxon>
        <taxon>Ferroplasma</taxon>
    </lineage>
</organism>